<dbReference type="Pfam" id="PF10326">
    <property type="entry name" value="7TM_GPCR_Str"/>
    <property type="match status" value="1"/>
</dbReference>
<proteinExistence type="predicted"/>
<dbReference type="Proteomes" id="UP001152747">
    <property type="component" value="Unassembled WGS sequence"/>
</dbReference>
<feature type="transmembrane region" description="Helical" evidence="1">
    <location>
        <begin position="7"/>
        <end position="25"/>
    </location>
</feature>
<keyword evidence="1" id="KW-0812">Transmembrane</keyword>
<evidence type="ECO:0000313" key="2">
    <source>
        <dbReference type="EMBL" id="CAI5451560.1"/>
    </source>
</evidence>
<dbReference type="InterPro" id="IPR019428">
    <property type="entry name" value="7TM_GPCR_serpentine_rcpt_Str"/>
</dbReference>
<accession>A0A9P1IUQ9</accession>
<evidence type="ECO:0000256" key="1">
    <source>
        <dbReference type="SAM" id="Phobius"/>
    </source>
</evidence>
<comment type="caution">
    <text evidence="2">The sequence shown here is derived from an EMBL/GenBank/DDBJ whole genome shotgun (WGS) entry which is preliminary data.</text>
</comment>
<dbReference type="PANTHER" id="PTHR46000">
    <property type="entry name" value="SEVEN TM RECEPTOR-RELATED"/>
    <property type="match status" value="1"/>
</dbReference>
<keyword evidence="1" id="KW-1133">Transmembrane helix</keyword>
<dbReference type="AlphaFoldDB" id="A0A9P1IUQ9"/>
<reference evidence="2" key="1">
    <citation type="submission" date="2022-11" db="EMBL/GenBank/DDBJ databases">
        <authorList>
            <person name="Kikuchi T."/>
        </authorList>
    </citation>
    <scope>NUCLEOTIDE SEQUENCE</scope>
    <source>
        <strain evidence="2">PS1010</strain>
    </source>
</reference>
<dbReference type="EMBL" id="CANHGI010000005">
    <property type="protein sequence ID" value="CAI5451560.1"/>
    <property type="molecule type" value="Genomic_DNA"/>
</dbReference>
<feature type="transmembrane region" description="Helical" evidence="1">
    <location>
        <begin position="45"/>
        <end position="65"/>
    </location>
</feature>
<gene>
    <name evidence="2" type="ORF">CAMP_LOCUS14197</name>
</gene>
<protein>
    <submittedName>
        <fullName evidence="2">Uncharacterized protein</fullName>
    </submittedName>
</protein>
<keyword evidence="3" id="KW-1185">Reference proteome</keyword>
<dbReference type="PANTHER" id="PTHR46000:SF10">
    <property type="entry name" value="SEVEN TM RECEPTOR"/>
    <property type="match status" value="1"/>
</dbReference>
<evidence type="ECO:0000313" key="3">
    <source>
        <dbReference type="Proteomes" id="UP001152747"/>
    </source>
</evidence>
<keyword evidence="1" id="KW-0472">Membrane</keyword>
<name>A0A9P1IUQ9_9PELO</name>
<sequence>MSIFNCVYCGTFGISVGLFAVQFIYRFLVLSGNPLLKTFNSWKIVLWLSILIFLGLLWGAIPWFFGKMTDKKSEYIRYYLLKTMDVNVDEIVYNGPYFYAQKADGTFDIDMESLIAIVVMYGFLFTFDNYFA</sequence>
<organism evidence="2 3">
    <name type="scientific">Caenorhabditis angaria</name>
    <dbReference type="NCBI Taxonomy" id="860376"/>
    <lineage>
        <taxon>Eukaryota</taxon>
        <taxon>Metazoa</taxon>
        <taxon>Ecdysozoa</taxon>
        <taxon>Nematoda</taxon>
        <taxon>Chromadorea</taxon>
        <taxon>Rhabditida</taxon>
        <taxon>Rhabditina</taxon>
        <taxon>Rhabditomorpha</taxon>
        <taxon>Rhabditoidea</taxon>
        <taxon>Rhabditidae</taxon>
        <taxon>Peloderinae</taxon>
        <taxon>Caenorhabditis</taxon>
    </lineage>
</organism>